<keyword evidence="2" id="KW-1185">Reference proteome</keyword>
<proteinExistence type="predicted"/>
<evidence type="ECO:0000313" key="1">
    <source>
        <dbReference type="EMBL" id="MFB9057138.1"/>
    </source>
</evidence>
<organism evidence="1 2">
    <name type="scientific">Mariniflexile ostreae</name>
    <dbReference type="NCBI Taxonomy" id="1520892"/>
    <lineage>
        <taxon>Bacteria</taxon>
        <taxon>Pseudomonadati</taxon>
        <taxon>Bacteroidota</taxon>
        <taxon>Flavobacteriia</taxon>
        <taxon>Flavobacteriales</taxon>
        <taxon>Flavobacteriaceae</taxon>
        <taxon>Mariniflexile</taxon>
    </lineage>
</organism>
<dbReference type="RefSeq" id="WP_379861359.1">
    <property type="nucleotide sequence ID" value="NZ_JBHMFC010000045.1"/>
</dbReference>
<protein>
    <submittedName>
        <fullName evidence="1">Uncharacterized protein</fullName>
    </submittedName>
</protein>
<dbReference type="EMBL" id="JBHMFC010000045">
    <property type="protein sequence ID" value="MFB9057138.1"/>
    <property type="molecule type" value="Genomic_DNA"/>
</dbReference>
<evidence type="ECO:0000313" key="2">
    <source>
        <dbReference type="Proteomes" id="UP001589585"/>
    </source>
</evidence>
<comment type="caution">
    <text evidence="1">The sequence shown here is derived from an EMBL/GenBank/DDBJ whole genome shotgun (WGS) entry which is preliminary data.</text>
</comment>
<accession>A0ABV5FCG6</accession>
<reference evidence="1 2" key="1">
    <citation type="submission" date="2024-09" db="EMBL/GenBank/DDBJ databases">
        <authorList>
            <person name="Sun Q."/>
            <person name="Mori K."/>
        </authorList>
    </citation>
    <scope>NUCLEOTIDE SEQUENCE [LARGE SCALE GENOMIC DNA]</scope>
    <source>
        <strain evidence="1 2">CECT 8622</strain>
    </source>
</reference>
<dbReference type="Proteomes" id="UP001589585">
    <property type="component" value="Unassembled WGS sequence"/>
</dbReference>
<name>A0ABV5FCG6_9FLAO</name>
<gene>
    <name evidence="1" type="ORF">ACFFU9_10325</name>
</gene>
<sequence>MDAVESILREIEKRDLIPTRKMLESLFVKQKPEKVLREVKYVERLSLGK</sequence>